<evidence type="ECO:0000313" key="2">
    <source>
        <dbReference type="Proteomes" id="UP000198243"/>
    </source>
</evidence>
<dbReference type="Proteomes" id="UP000198243">
    <property type="component" value="Chromosome I"/>
</dbReference>
<organism evidence="1 2">
    <name type="scientific">Micromonospora coriariae</name>
    <dbReference type="NCBI Taxonomy" id="285665"/>
    <lineage>
        <taxon>Bacteria</taxon>
        <taxon>Bacillati</taxon>
        <taxon>Actinomycetota</taxon>
        <taxon>Actinomycetes</taxon>
        <taxon>Micromonosporales</taxon>
        <taxon>Micromonosporaceae</taxon>
        <taxon>Micromonospora</taxon>
    </lineage>
</organism>
<accession>A0A1C4U2D3</accession>
<proteinExistence type="predicted"/>
<keyword evidence="2" id="KW-1185">Reference proteome</keyword>
<sequence>MAECAASALGGVHYCRGVAEFRAHIGVHYGFLEIADDQSWGRTDWANVFFGRRPTGLIATSPGEVFLVTGRHTGTVGFTVRVNDGDPGPDLEGFEDVVEVPFEALRSELRLFQWAGEKSHTLPRLSAGPGSYRMRYHCRGMDEAGNSSRDYCEVVDEYLLQIWPSPAAPPATLKAISREGRRRIFES</sequence>
<gene>
    <name evidence="1" type="ORF">GA0070607_0052</name>
</gene>
<protein>
    <submittedName>
        <fullName evidence="1">Uncharacterized protein</fullName>
    </submittedName>
</protein>
<reference evidence="2" key="1">
    <citation type="submission" date="2016-06" db="EMBL/GenBank/DDBJ databases">
        <authorList>
            <person name="Varghese N."/>
            <person name="Submissions Spin"/>
        </authorList>
    </citation>
    <scope>NUCLEOTIDE SEQUENCE [LARGE SCALE GENOMIC DNA]</scope>
    <source>
        <strain evidence="2">DSM 44875</strain>
    </source>
</reference>
<name>A0A1C4U2D3_9ACTN</name>
<dbReference type="AlphaFoldDB" id="A0A1C4U2D3"/>
<evidence type="ECO:0000313" key="1">
    <source>
        <dbReference type="EMBL" id="SCE65873.1"/>
    </source>
</evidence>
<dbReference type="EMBL" id="LT607412">
    <property type="protein sequence ID" value="SCE65873.1"/>
    <property type="molecule type" value="Genomic_DNA"/>
</dbReference>